<dbReference type="EMBL" id="GECZ01006040">
    <property type="protein sequence ID" value="JAS63729.1"/>
    <property type="molecule type" value="Transcribed_RNA"/>
</dbReference>
<dbReference type="AlphaFoldDB" id="A0A1B6GMR8"/>
<evidence type="ECO:0000259" key="1">
    <source>
        <dbReference type="Pfam" id="PF20700"/>
    </source>
</evidence>
<dbReference type="InterPro" id="IPR049012">
    <property type="entry name" value="Mutator_transp_dom"/>
</dbReference>
<evidence type="ECO:0000313" key="2">
    <source>
        <dbReference type="EMBL" id="JAS55464.1"/>
    </source>
</evidence>
<protein>
    <recommendedName>
        <fullName evidence="1">Mutator-like transposase domain-containing protein</fullName>
    </recommendedName>
</protein>
<reference evidence="3" key="1">
    <citation type="submission" date="2015-11" db="EMBL/GenBank/DDBJ databases">
        <title>De novo transcriptome assembly of four potential Pierce s Disease insect vectors from Arizona vineyards.</title>
        <authorList>
            <person name="Tassone E.E."/>
        </authorList>
    </citation>
    <scope>NUCLEOTIDE SEQUENCE</scope>
</reference>
<gene>
    <name evidence="3" type="ORF">g.27808</name>
    <name evidence="2" type="ORF">g.27810</name>
</gene>
<dbReference type="Pfam" id="PF20700">
    <property type="entry name" value="Mutator"/>
    <property type="match status" value="1"/>
</dbReference>
<name>A0A1B6GMR8_9HEMI</name>
<feature type="domain" description="Mutator-like transposase" evidence="1">
    <location>
        <begin position="2"/>
        <end position="179"/>
    </location>
</feature>
<dbReference type="EMBL" id="GECZ01014305">
    <property type="protein sequence ID" value="JAS55464.1"/>
    <property type="molecule type" value="Transcribed_RNA"/>
</dbReference>
<proteinExistence type="predicted"/>
<organism evidence="3">
    <name type="scientific">Cuerna arida</name>
    <dbReference type="NCBI Taxonomy" id="1464854"/>
    <lineage>
        <taxon>Eukaryota</taxon>
        <taxon>Metazoa</taxon>
        <taxon>Ecdysozoa</taxon>
        <taxon>Arthropoda</taxon>
        <taxon>Hexapoda</taxon>
        <taxon>Insecta</taxon>
        <taxon>Pterygota</taxon>
        <taxon>Neoptera</taxon>
        <taxon>Paraneoptera</taxon>
        <taxon>Hemiptera</taxon>
        <taxon>Auchenorrhyncha</taxon>
        <taxon>Membracoidea</taxon>
        <taxon>Cicadellidae</taxon>
        <taxon>Cicadellinae</taxon>
        <taxon>Proconiini</taxon>
        <taxon>Cuerna</taxon>
    </lineage>
</organism>
<evidence type="ECO:0000313" key="3">
    <source>
        <dbReference type="EMBL" id="JAS63729.1"/>
    </source>
</evidence>
<sequence>MTKFGSGCTKITDEAKRISHASVCKQNYEGTSGGMEVAAAVSIFGRSQQKRGVQYVNFLGDGDSKAFEQVKENKPYGDKIIKKLECVGHVMKRMGTRLRNLKLKMGSKPLSDGRPLKGAGRLTDKIIDELQSYYGKAIRSNSHNLDNMKQAVWATYYHRLATDNNPCHQLCPAPPDTWCK</sequence>
<accession>A0A1B6GMR8</accession>